<organism evidence="1 2">
    <name type="scientific">Modicella reniformis</name>
    <dbReference type="NCBI Taxonomy" id="1440133"/>
    <lineage>
        <taxon>Eukaryota</taxon>
        <taxon>Fungi</taxon>
        <taxon>Fungi incertae sedis</taxon>
        <taxon>Mucoromycota</taxon>
        <taxon>Mortierellomycotina</taxon>
        <taxon>Mortierellomycetes</taxon>
        <taxon>Mortierellales</taxon>
        <taxon>Mortierellaceae</taxon>
        <taxon>Modicella</taxon>
    </lineage>
</organism>
<protein>
    <submittedName>
        <fullName evidence="1">Uncharacterized protein</fullName>
    </submittedName>
</protein>
<evidence type="ECO:0000313" key="1">
    <source>
        <dbReference type="EMBL" id="KAF9970696.1"/>
    </source>
</evidence>
<proteinExistence type="predicted"/>
<dbReference type="EMBL" id="JAAAHW010004935">
    <property type="protein sequence ID" value="KAF9970696.1"/>
    <property type="molecule type" value="Genomic_DNA"/>
</dbReference>
<name>A0A9P6JFW4_9FUNG</name>
<comment type="caution">
    <text evidence="1">The sequence shown here is derived from an EMBL/GenBank/DDBJ whole genome shotgun (WGS) entry which is preliminary data.</text>
</comment>
<evidence type="ECO:0000313" key="2">
    <source>
        <dbReference type="Proteomes" id="UP000749646"/>
    </source>
</evidence>
<sequence>MGDLREKDYQHVDTNNLLECWFRTLKRYRLENRKLRVDFVIHRNALIKTSKSSTSRSNMECKPVKLSVALDLEEAKGMVRENMIESK</sequence>
<feature type="non-terminal residue" evidence="1">
    <location>
        <position position="87"/>
    </location>
</feature>
<dbReference type="Proteomes" id="UP000749646">
    <property type="component" value="Unassembled WGS sequence"/>
</dbReference>
<accession>A0A9P6JFW4</accession>
<reference evidence="1" key="1">
    <citation type="journal article" date="2020" name="Fungal Divers.">
        <title>Resolving the Mortierellaceae phylogeny through synthesis of multi-gene phylogenetics and phylogenomics.</title>
        <authorList>
            <person name="Vandepol N."/>
            <person name="Liber J."/>
            <person name="Desiro A."/>
            <person name="Na H."/>
            <person name="Kennedy M."/>
            <person name="Barry K."/>
            <person name="Grigoriev I.V."/>
            <person name="Miller A.N."/>
            <person name="O'Donnell K."/>
            <person name="Stajich J.E."/>
            <person name="Bonito G."/>
        </authorList>
    </citation>
    <scope>NUCLEOTIDE SEQUENCE</scope>
    <source>
        <strain evidence="1">MES-2147</strain>
    </source>
</reference>
<dbReference type="AlphaFoldDB" id="A0A9P6JFW4"/>
<keyword evidence="2" id="KW-1185">Reference proteome</keyword>
<gene>
    <name evidence="1" type="ORF">BGZ65_010938</name>
</gene>
<dbReference type="OrthoDB" id="2399838at2759"/>